<evidence type="ECO:0000313" key="3">
    <source>
        <dbReference type="EMBL" id="MEQ2294716.1"/>
    </source>
</evidence>
<reference evidence="3 4" key="1">
    <citation type="submission" date="2021-06" db="EMBL/GenBank/DDBJ databases">
        <authorList>
            <person name="Palmer J.M."/>
        </authorList>
    </citation>
    <scope>NUCLEOTIDE SEQUENCE [LARGE SCALE GENOMIC DNA]</scope>
    <source>
        <strain evidence="3 4">AS_MEX2019</strain>
        <tissue evidence="3">Muscle</tissue>
    </source>
</reference>
<evidence type="ECO:0000313" key="4">
    <source>
        <dbReference type="Proteomes" id="UP001469553"/>
    </source>
</evidence>
<evidence type="ECO:0000256" key="1">
    <source>
        <dbReference type="SAM" id="Coils"/>
    </source>
</evidence>
<feature type="region of interest" description="Disordered" evidence="2">
    <location>
        <begin position="783"/>
        <end position="803"/>
    </location>
</feature>
<feature type="coiled-coil region" evidence="1">
    <location>
        <begin position="51"/>
        <end position="78"/>
    </location>
</feature>
<dbReference type="Proteomes" id="UP001469553">
    <property type="component" value="Unassembled WGS sequence"/>
</dbReference>
<feature type="region of interest" description="Disordered" evidence="2">
    <location>
        <begin position="82"/>
        <end position="101"/>
    </location>
</feature>
<dbReference type="PANTHER" id="PTHR47615">
    <property type="entry name" value="COILED-COIL DOMAIN-CONTAINING PROTEIN 158"/>
    <property type="match status" value="1"/>
</dbReference>
<keyword evidence="1" id="KW-0175">Coiled coil</keyword>
<comment type="caution">
    <text evidence="3">The sequence shown here is derived from an EMBL/GenBank/DDBJ whole genome shotgun (WGS) entry which is preliminary data.</text>
</comment>
<dbReference type="PANTHER" id="PTHR47615:SF1">
    <property type="entry name" value="COILED-COIL DOMAIN-CONTAINING PROTEIN 158"/>
    <property type="match status" value="1"/>
</dbReference>
<evidence type="ECO:0000256" key="2">
    <source>
        <dbReference type="SAM" id="MobiDB-lite"/>
    </source>
</evidence>
<gene>
    <name evidence="3" type="ORF">AMECASPLE_006768</name>
</gene>
<name>A0ABV0YLT6_9TELE</name>
<feature type="coiled-coil region" evidence="1">
    <location>
        <begin position="659"/>
        <end position="735"/>
    </location>
</feature>
<feature type="compositionally biased region" description="Low complexity" evidence="2">
    <location>
        <begin position="789"/>
        <end position="802"/>
    </location>
</feature>
<dbReference type="Pfam" id="PF15921">
    <property type="entry name" value="CCDC158"/>
    <property type="match status" value="2"/>
</dbReference>
<feature type="compositionally biased region" description="Polar residues" evidence="2">
    <location>
        <begin position="87"/>
        <end position="96"/>
    </location>
</feature>
<evidence type="ECO:0008006" key="5">
    <source>
        <dbReference type="Google" id="ProtNLM"/>
    </source>
</evidence>
<keyword evidence="4" id="KW-1185">Reference proteome</keyword>
<dbReference type="EMBL" id="JAHRIP010037951">
    <property type="protein sequence ID" value="MEQ2294716.1"/>
    <property type="molecule type" value="Genomic_DNA"/>
</dbReference>
<feature type="coiled-coil region" evidence="1">
    <location>
        <begin position="176"/>
        <end position="249"/>
    </location>
</feature>
<accession>A0ABV0YLT6</accession>
<feature type="coiled-coil region" evidence="1">
    <location>
        <begin position="529"/>
        <end position="602"/>
    </location>
</feature>
<sequence length="952" mass="110095">MSNLNPSELLELPVDNDCYPVTYDDSPAGNKQTESVTQHTFFRLRFSSLTLDELSEQLERRTKETQKLQEEVENATRKAPRRFGCTDRNSSPGQKCSKNDSAEESIGCSAHEQAVTQAVVCCLDPSKLDEVRRDRGSCETQALENGIDNCLEQLSGLQLNKAHSDKQETFCPQRAIMNLQIKLHEARLEKDFLSDQRLKDSRKHVDQMKKTLRLLEELQNIKRSADEKLQETENEASALHRKVELLEKSVQKVYQTLYEKQPGHNSTCDKTEKHQEPLQSAAHAYENFSKDADKQHRIIILSKEQQRNQEYEGLNEQGRVEDLITSLHQEMAMLTDKLSSSKHSIVNLCAKLELLKHLAERQTSLYRCQISGLESTVSNYNHKVGCLEKEILEIQTQLFTTQKERDQSLHQAKELQSQLQQLKSFCEKQQLELCEDTKVLSKQLGLARKQLCKAGEEKSYLQALLEQMSQEHLVQRQTLQAEQEALILKLADREKIIDIVRLQIESSIQTTTQHSDTITKLQQENSFLINQHKQEIQLLKAELVQNKSDLVCLERERQQLQASVTEQNQRIQQETLEKQQVIKQLELQRMQLFDLIKEHEELQRLHSCKNEEHEGVVLKLQSQLRSAHDELDKIRCGMKTLGAANGHGIQVALDMQEEITARREEVDSLQTRIQHLEEKVEKLQQEKCRQNLETHRQLQELTFVREEKRQLASELKVLRSKDHQLRERISELEAILHKMWESLANCQDFLQLKEQEYFRLKLQHALNLKELPGQNLFALSTVSPPELNSETPSTQTATPSSQYPYNTQIKENCACELRSFVKKMQAAISDNLRPHTDKSAVSSCFHRRRSAPERQLTATFAEQEEGVNAFSRPRRKTCCSEPRFLMATQPNGQPDNVRDGPLTSSPLAQRLLTSIETFGGFFQYTELRFTLNFKERPNVHPKDEYLKLTIKR</sequence>
<proteinExistence type="predicted"/>
<organism evidence="3 4">
    <name type="scientific">Ameca splendens</name>
    <dbReference type="NCBI Taxonomy" id="208324"/>
    <lineage>
        <taxon>Eukaryota</taxon>
        <taxon>Metazoa</taxon>
        <taxon>Chordata</taxon>
        <taxon>Craniata</taxon>
        <taxon>Vertebrata</taxon>
        <taxon>Euteleostomi</taxon>
        <taxon>Actinopterygii</taxon>
        <taxon>Neopterygii</taxon>
        <taxon>Teleostei</taxon>
        <taxon>Neoteleostei</taxon>
        <taxon>Acanthomorphata</taxon>
        <taxon>Ovalentaria</taxon>
        <taxon>Atherinomorphae</taxon>
        <taxon>Cyprinodontiformes</taxon>
        <taxon>Goodeidae</taxon>
        <taxon>Ameca</taxon>
    </lineage>
</organism>
<dbReference type="InterPro" id="IPR031809">
    <property type="entry name" value="CCDC158"/>
</dbReference>
<protein>
    <recommendedName>
        <fullName evidence="5">Coiled-coil domain-containing protein 158</fullName>
    </recommendedName>
</protein>